<dbReference type="AlphaFoldDB" id="A0A2I0A7R7"/>
<dbReference type="GO" id="GO:0016787">
    <property type="term" value="F:hydrolase activity"/>
    <property type="evidence" value="ECO:0007669"/>
    <property type="project" value="UniProtKB-KW"/>
</dbReference>
<dbReference type="EC" id="3.6.4.12" evidence="4"/>
<dbReference type="EMBL" id="KZ452013">
    <property type="protein sequence ID" value="PKA51591.1"/>
    <property type="molecule type" value="Genomic_DNA"/>
</dbReference>
<gene>
    <name evidence="4" type="ORF">AXF42_Ash002958</name>
</gene>
<dbReference type="InterPro" id="IPR043502">
    <property type="entry name" value="DNA/RNA_pol_sf"/>
</dbReference>
<dbReference type="InterPro" id="IPR041577">
    <property type="entry name" value="RT_RNaseH_2"/>
</dbReference>
<evidence type="ECO:0000313" key="4">
    <source>
        <dbReference type="EMBL" id="PKA51591.1"/>
    </source>
</evidence>
<evidence type="ECO:0000256" key="1">
    <source>
        <dbReference type="ARBA" id="ARBA00023268"/>
    </source>
</evidence>
<evidence type="ECO:0000313" key="5">
    <source>
        <dbReference type="Proteomes" id="UP000236161"/>
    </source>
</evidence>
<dbReference type="Pfam" id="PF00078">
    <property type="entry name" value="RVT_1"/>
    <property type="match status" value="1"/>
</dbReference>
<dbReference type="CDD" id="cd01647">
    <property type="entry name" value="RT_LTR"/>
    <property type="match status" value="1"/>
</dbReference>
<dbReference type="InterPro" id="IPR000477">
    <property type="entry name" value="RT_dom"/>
</dbReference>
<dbReference type="Gene3D" id="3.30.70.270">
    <property type="match status" value="2"/>
</dbReference>
<dbReference type="OrthoDB" id="777296at2759"/>
<dbReference type="InterPro" id="IPR043128">
    <property type="entry name" value="Rev_trsase/Diguanyl_cyclase"/>
</dbReference>
<dbReference type="Pfam" id="PF17919">
    <property type="entry name" value="RT_RNaseH_2"/>
    <property type="match status" value="1"/>
</dbReference>
<dbReference type="FunFam" id="3.30.70.270:FF:000020">
    <property type="entry name" value="Transposon Tf2-6 polyprotein-like Protein"/>
    <property type="match status" value="1"/>
</dbReference>
<dbReference type="GO" id="GO:0003678">
    <property type="term" value="F:DNA helicase activity"/>
    <property type="evidence" value="ECO:0007669"/>
    <property type="project" value="UniProtKB-EC"/>
</dbReference>
<proteinExistence type="predicted"/>
<keyword evidence="5" id="KW-1185">Reference proteome</keyword>
<reference evidence="4 5" key="1">
    <citation type="journal article" date="2017" name="Nature">
        <title>The Apostasia genome and the evolution of orchids.</title>
        <authorList>
            <person name="Zhang G.Q."/>
            <person name="Liu K.W."/>
            <person name="Li Z."/>
            <person name="Lohaus R."/>
            <person name="Hsiao Y.Y."/>
            <person name="Niu S.C."/>
            <person name="Wang J.Y."/>
            <person name="Lin Y.C."/>
            <person name="Xu Q."/>
            <person name="Chen L.J."/>
            <person name="Yoshida K."/>
            <person name="Fujiwara S."/>
            <person name="Wang Z.W."/>
            <person name="Zhang Y.Q."/>
            <person name="Mitsuda N."/>
            <person name="Wang M."/>
            <person name="Liu G.H."/>
            <person name="Pecoraro L."/>
            <person name="Huang H.X."/>
            <person name="Xiao X.J."/>
            <person name="Lin M."/>
            <person name="Wu X.Y."/>
            <person name="Wu W.L."/>
            <person name="Chen Y.Y."/>
            <person name="Chang S.B."/>
            <person name="Sakamoto S."/>
            <person name="Ohme-Takagi M."/>
            <person name="Yagi M."/>
            <person name="Zeng S.J."/>
            <person name="Shen C.Y."/>
            <person name="Yeh C.M."/>
            <person name="Luo Y.B."/>
            <person name="Tsai W.C."/>
            <person name="Van de Peer Y."/>
            <person name="Liu Z.J."/>
        </authorList>
    </citation>
    <scope>NUCLEOTIDE SEQUENCE [LARGE SCALE GENOMIC DNA]</scope>
    <source>
        <strain evidence="5">cv. Shenzhen</strain>
        <tissue evidence="4">Stem</tissue>
    </source>
</reference>
<dbReference type="PANTHER" id="PTHR37984">
    <property type="entry name" value="PROTEIN CBG26694"/>
    <property type="match status" value="1"/>
</dbReference>
<dbReference type="PROSITE" id="PS50878">
    <property type="entry name" value="RT_POL"/>
    <property type="match status" value="1"/>
</dbReference>
<keyword evidence="2" id="KW-0812">Transmembrane</keyword>
<organism evidence="4 5">
    <name type="scientific">Apostasia shenzhenica</name>
    <dbReference type="NCBI Taxonomy" id="1088818"/>
    <lineage>
        <taxon>Eukaryota</taxon>
        <taxon>Viridiplantae</taxon>
        <taxon>Streptophyta</taxon>
        <taxon>Embryophyta</taxon>
        <taxon>Tracheophyta</taxon>
        <taxon>Spermatophyta</taxon>
        <taxon>Magnoliopsida</taxon>
        <taxon>Liliopsida</taxon>
        <taxon>Asparagales</taxon>
        <taxon>Orchidaceae</taxon>
        <taxon>Apostasioideae</taxon>
        <taxon>Apostasia</taxon>
    </lineage>
</organism>
<feature type="domain" description="Reverse transcriptase" evidence="3">
    <location>
        <begin position="1"/>
        <end position="92"/>
    </location>
</feature>
<name>A0A2I0A7R7_9ASPA</name>
<dbReference type="SUPFAM" id="SSF56672">
    <property type="entry name" value="DNA/RNA polymerases"/>
    <property type="match status" value="1"/>
</dbReference>
<accession>A0A2I0A7R7</accession>
<dbReference type="FunFam" id="3.30.70.270:FF:000003">
    <property type="entry name" value="Transposon Ty3-G Gag-Pol polyprotein"/>
    <property type="match status" value="1"/>
</dbReference>
<feature type="transmembrane region" description="Helical" evidence="2">
    <location>
        <begin position="20"/>
        <end position="42"/>
    </location>
</feature>
<dbReference type="PANTHER" id="PTHR37984:SF5">
    <property type="entry name" value="PROTEIN NYNRIN-LIKE"/>
    <property type="match status" value="1"/>
</dbReference>
<sequence length="236" mass="26948">MKDGLYEWMVMPFGLSNAPSTFMRLMTQVLRPFIGIFAVVYFDDILIHSRTREDHLGHLRQIFQVLRAKSLFANLKKCAFLTDRVVFLGFVVSPDDVSADPEKVRAISEWPEPQNIHDVRSFHGLATFYRRFIRGFSTVTAPITNCIRKRAFEWTKAAARAFVEIKARMSAAPVLRLPDFSKVFEVSCDASGVGIGGVLSQKGHPVAFFSEKLNNIRQRYSTYDKKIYAVVQALRY</sequence>
<dbReference type="Proteomes" id="UP000236161">
    <property type="component" value="Unassembled WGS sequence"/>
</dbReference>
<keyword evidence="2" id="KW-1133">Transmembrane helix</keyword>
<evidence type="ECO:0000256" key="2">
    <source>
        <dbReference type="SAM" id="Phobius"/>
    </source>
</evidence>
<keyword evidence="2" id="KW-0472">Membrane</keyword>
<dbReference type="InterPro" id="IPR050951">
    <property type="entry name" value="Retrovirus_Pol_polyprotein"/>
</dbReference>
<keyword evidence="4" id="KW-0378">Hydrolase</keyword>
<protein>
    <submittedName>
        <fullName evidence="4">Putative mitochondrial protein</fullName>
        <ecNumber evidence="4">3.6.4.12</ecNumber>
    </submittedName>
</protein>
<evidence type="ECO:0000259" key="3">
    <source>
        <dbReference type="PROSITE" id="PS50878"/>
    </source>
</evidence>
<keyword evidence="1" id="KW-0511">Multifunctional enzyme</keyword>